<evidence type="ECO:0000256" key="10">
    <source>
        <dbReference type="ARBA" id="ARBA00049252"/>
    </source>
</evidence>
<dbReference type="RefSeq" id="WP_158364189.1">
    <property type="nucleotide sequence ID" value="NZ_JAOQKC010000016.1"/>
</dbReference>
<proteinExistence type="inferred from homology"/>
<evidence type="ECO:0000256" key="11">
    <source>
        <dbReference type="ARBA" id="ARBA00049558"/>
    </source>
</evidence>
<reference evidence="14 15" key="1">
    <citation type="journal article" date="2021" name="ISME Commun">
        <title>Automated analysis of genomic sequences facilitates high-throughput and comprehensive description of bacteria.</title>
        <authorList>
            <person name="Hitch T.C.A."/>
        </authorList>
    </citation>
    <scope>NUCLEOTIDE SEQUENCE [LARGE SCALE GENOMIC DNA]</scope>
    <source>
        <strain evidence="14 15">Sanger_04</strain>
    </source>
</reference>
<protein>
    <recommendedName>
        <fullName evidence="5 12">Cytidine deaminase</fullName>
        <ecNumber evidence="4 12">3.5.4.5</ecNumber>
    </recommendedName>
    <alternativeName>
        <fullName evidence="9 12">Cytidine aminohydrolase</fullName>
    </alternativeName>
</protein>
<comment type="similarity">
    <text evidence="3 12">Belongs to the cytidine and deoxycytidylate deaminase family.</text>
</comment>
<evidence type="ECO:0000256" key="4">
    <source>
        <dbReference type="ARBA" id="ARBA00012783"/>
    </source>
</evidence>
<evidence type="ECO:0000256" key="3">
    <source>
        <dbReference type="ARBA" id="ARBA00006576"/>
    </source>
</evidence>
<dbReference type="InterPro" id="IPR002125">
    <property type="entry name" value="CMP_dCMP_dom"/>
</dbReference>
<comment type="caution">
    <text evidence="14">The sequence shown here is derived from an EMBL/GenBank/DDBJ whole genome shotgun (WGS) entry which is preliminary data.</text>
</comment>
<dbReference type="EC" id="3.5.4.5" evidence="4 12"/>
<evidence type="ECO:0000259" key="13">
    <source>
        <dbReference type="PROSITE" id="PS51747"/>
    </source>
</evidence>
<evidence type="ECO:0000256" key="5">
    <source>
        <dbReference type="ARBA" id="ARBA00018266"/>
    </source>
</evidence>
<dbReference type="InterPro" id="IPR016192">
    <property type="entry name" value="APOBEC/CMP_deaminase_Zn-bd"/>
</dbReference>
<keyword evidence="7 12" id="KW-0378">Hydrolase</keyword>
<dbReference type="SUPFAM" id="SSF53927">
    <property type="entry name" value="Cytidine deaminase-like"/>
    <property type="match status" value="1"/>
</dbReference>
<comment type="cofactor">
    <cofactor evidence="1 12">
        <name>Zn(2+)</name>
        <dbReference type="ChEBI" id="CHEBI:29105"/>
    </cofactor>
</comment>
<evidence type="ECO:0000256" key="6">
    <source>
        <dbReference type="ARBA" id="ARBA00022723"/>
    </source>
</evidence>
<dbReference type="PANTHER" id="PTHR11644:SF2">
    <property type="entry name" value="CYTIDINE DEAMINASE"/>
    <property type="match status" value="1"/>
</dbReference>
<dbReference type="GO" id="GO:0004126">
    <property type="term" value="F:cytidine deaminase activity"/>
    <property type="evidence" value="ECO:0007669"/>
    <property type="project" value="UniProtKB-EC"/>
</dbReference>
<keyword evidence="6 12" id="KW-0479">Metal-binding</keyword>
<sequence>MSDEKLMELALAAREGSYSPYSHFRVGAALLCADGSIYTGCNIENAAFTPGICAERTAIYKAVSEGKRDFQAIAIAGGPEGGEPALTAPCGVCRQVMREFCDPEEFRIILGAGTGEKQVYLLKELLPLSFGPDNLKGKEKYS</sequence>
<comment type="catalytic activity">
    <reaction evidence="10 12">
        <text>2'-deoxycytidine + H2O + H(+) = 2'-deoxyuridine + NH4(+)</text>
        <dbReference type="Rhea" id="RHEA:13433"/>
        <dbReference type="ChEBI" id="CHEBI:15377"/>
        <dbReference type="ChEBI" id="CHEBI:15378"/>
        <dbReference type="ChEBI" id="CHEBI:15698"/>
        <dbReference type="ChEBI" id="CHEBI:16450"/>
        <dbReference type="ChEBI" id="CHEBI:28938"/>
        <dbReference type="EC" id="3.5.4.5"/>
    </reaction>
</comment>
<dbReference type="EMBL" id="JAOQKC010000016">
    <property type="protein sequence ID" value="MCU6697613.1"/>
    <property type="molecule type" value="Genomic_DNA"/>
</dbReference>
<dbReference type="Proteomes" id="UP001652461">
    <property type="component" value="Unassembled WGS sequence"/>
</dbReference>
<evidence type="ECO:0000256" key="9">
    <source>
        <dbReference type="ARBA" id="ARBA00032005"/>
    </source>
</evidence>
<dbReference type="PROSITE" id="PS00903">
    <property type="entry name" value="CYT_DCMP_DEAMINASES_1"/>
    <property type="match status" value="1"/>
</dbReference>
<organism evidence="14 15">
    <name type="scientific">Laedolimicola ammoniilytica</name>
    <dbReference type="NCBI Taxonomy" id="2981771"/>
    <lineage>
        <taxon>Bacteria</taxon>
        <taxon>Bacillati</taxon>
        <taxon>Bacillota</taxon>
        <taxon>Clostridia</taxon>
        <taxon>Lachnospirales</taxon>
        <taxon>Lachnospiraceae</taxon>
        <taxon>Laedolimicola</taxon>
    </lineage>
</organism>
<evidence type="ECO:0000313" key="14">
    <source>
        <dbReference type="EMBL" id="MCU6697613.1"/>
    </source>
</evidence>
<keyword evidence="15" id="KW-1185">Reference proteome</keyword>
<accession>A0ABT2RZD3</accession>
<comment type="catalytic activity">
    <reaction evidence="11 12">
        <text>cytidine + H2O + H(+) = uridine + NH4(+)</text>
        <dbReference type="Rhea" id="RHEA:16069"/>
        <dbReference type="ChEBI" id="CHEBI:15377"/>
        <dbReference type="ChEBI" id="CHEBI:15378"/>
        <dbReference type="ChEBI" id="CHEBI:16704"/>
        <dbReference type="ChEBI" id="CHEBI:17562"/>
        <dbReference type="ChEBI" id="CHEBI:28938"/>
        <dbReference type="EC" id="3.5.4.5"/>
    </reaction>
</comment>
<dbReference type="PROSITE" id="PS51747">
    <property type="entry name" value="CYT_DCMP_DEAMINASES_2"/>
    <property type="match status" value="1"/>
</dbReference>
<name>A0ABT2RZD3_9FIRM</name>
<dbReference type="Pfam" id="PF00383">
    <property type="entry name" value="dCMP_cyt_deam_1"/>
    <property type="match status" value="1"/>
</dbReference>
<dbReference type="Gene3D" id="3.40.140.10">
    <property type="entry name" value="Cytidine Deaminase, domain 2"/>
    <property type="match status" value="1"/>
</dbReference>
<dbReference type="InterPro" id="IPR050202">
    <property type="entry name" value="Cyt/Deoxycyt_deaminase"/>
</dbReference>
<gene>
    <name evidence="14" type="primary">cdd</name>
    <name evidence="14" type="ORF">OCV63_12030</name>
</gene>
<evidence type="ECO:0000256" key="8">
    <source>
        <dbReference type="ARBA" id="ARBA00022833"/>
    </source>
</evidence>
<evidence type="ECO:0000256" key="1">
    <source>
        <dbReference type="ARBA" id="ARBA00001947"/>
    </source>
</evidence>
<dbReference type="InterPro" id="IPR016193">
    <property type="entry name" value="Cytidine_deaminase-like"/>
</dbReference>
<evidence type="ECO:0000313" key="15">
    <source>
        <dbReference type="Proteomes" id="UP001652461"/>
    </source>
</evidence>
<feature type="domain" description="CMP/dCMP-type deaminase" evidence="13">
    <location>
        <begin position="1"/>
        <end position="133"/>
    </location>
</feature>
<dbReference type="CDD" id="cd01283">
    <property type="entry name" value="cytidine_deaminase"/>
    <property type="match status" value="1"/>
</dbReference>
<dbReference type="NCBIfam" id="NF004064">
    <property type="entry name" value="PRK05578.1"/>
    <property type="match status" value="1"/>
</dbReference>
<comment type="function">
    <text evidence="2 12">This enzyme scavenges exogenous and endogenous cytidine and 2'-deoxycytidine for UMP synthesis.</text>
</comment>
<evidence type="ECO:0000256" key="2">
    <source>
        <dbReference type="ARBA" id="ARBA00003949"/>
    </source>
</evidence>
<evidence type="ECO:0000256" key="7">
    <source>
        <dbReference type="ARBA" id="ARBA00022801"/>
    </source>
</evidence>
<dbReference type="InterPro" id="IPR006262">
    <property type="entry name" value="Cyt_deam_tetra"/>
</dbReference>
<evidence type="ECO:0000256" key="12">
    <source>
        <dbReference type="RuleBase" id="RU364006"/>
    </source>
</evidence>
<dbReference type="PANTHER" id="PTHR11644">
    <property type="entry name" value="CYTIDINE DEAMINASE"/>
    <property type="match status" value="1"/>
</dbReference>
<keyword evidence="8 12" id="KW-0862">Zinc</keyword>
<dbReference type="NCBIfam" id="TIGR01354">
    <property type="entry name" value="cyt_deam_tetra"/>
    <property type="match status" value="1"/>
</dbReference>